<evidence type="ECO:0000313" key="2">
    <source>
        <dbReference type="EMBL" id="KAF2897507.1"/>
    </source>
</evidence>
<name>A0A8K0GD68_IGNLU</name>
<evidence type="ECO:0000256" key="1">
    <source>
        <dbReference type="SAM" id="MobiDB-lite"/>
    </source>
</evidence>
<reference evidence="2" key="1">
    <citation type="submission" date="2019-08" db="EMBL/GenBank/DDBJ databases">
        <title>The genome of the North American firefly Photinus pyralis.</title>
        <authorList>
            <consortium name="Photinus pyralis genome working group"/>
            <person name="Fallon T.R."/>
            <person name="Sander Lower S.E."/>
            <person name="Weng J.-K."/>
        </authorList>
    </citation>
    <scope>NUCLEOTIDE SEQUENCE</scope>
    <source>
        <strain evidence="2">TRF0915ILg1</strain>
        <tissue evidence="2">Whole body</tissue>
    </source>
</reference>
<evidence type="ECO:0000313" key="3">
    <source>
        <dbReference type="Proteomes" id="UP000801492"/>
    </source>
</evidence>
<accession>A0A8K0GD68</accession>
<protein>
    <submittedName>
        <fullName evidence="2">Uncharacterized protein</fullName>
    </submittedName>
</protein>
<dbReference type="AlphaFoldDB" id="A0A8K0GD68"/>
<proteinExistence type="predicted"/>
<dbReference type="Proteomes" id="UP000801492">
    <property type="component" value="Unassembled WGS sequence"/>
</dbReference>
<feature type="compositionally biased region" description="Polar residues" evidence="1">
    <location>
        <begin position="64"/>
        <end position="74"/>
    </location>
</feature>
<dbReference type="EMBL" id="VTPC01004094">
    <property type="protein sequence ID" value="KAF2897507.1"/>
    <property type="molecule type" value="Genomic_DNA"/>
</dbReference>
<organism evidence="2 3">
    <name type="scientific">Ignelater luminosus</name>
    <name type="common">Cucubano</name>
    <name type="synonym">Pyrophorus luminosus</name>
    <dbReference type="NCBI Taxonomy" id="2038154"/>
    <lineage>
        <taxon>Eukaryota</taxon>
        <taxon>Metazoa</taxon>
        <taxon>Ecdysozoa</taxon>
        <taxon>Arthropoda</taxon>
        <taxon>Hexapoda</taxon>
        <taxon>Insecta</taxon>
        <taxon>Pterygota</taxon>
        <taxon>Neoptera</taxon>
        <taxon>Endopterygota</taxon>
        <taxon>Coleoptera</taxon>
        <taxon>Polyphaga</taxon>
        <taxon>Elateriformia</taxon>
        <taxon>Elateroidea</taxon>
        <taxon>Elateridae</taxon>
        <taxon>Agrypninae</taxon>
        <taxon>Pyrophorini</taxon>
        <taxon>Ignelater</taxon>
    </lineage>
</organism>
<sequence length="427" mass="48773">MGIIAKVDNSVICETFQKQCVLEKDFDKLQITVKTNETDELESKLKCLNINENNKEKLIERAPFTSNNTKPPKSTSHRKVKENRNIQKIISNIHNCGATLYYTTESGHQFYNNTNVNISHTHEDQIRSIQSKCNECTDEFVCDKCLLNVANTTEFTEFIHSLQNEQTQISKNPNITDTQYDNNLTHQTSTIQLFELNINQPENATIHSDLNINNEISQQNQIFRKPQIRRISDDSGIGGDIPSPLSDLALSPGLSNTVTVPMPLPPPKVETTTKCRIIRPKHVQIRKETCLSDSEKVPTNAGERDSSEMSKSEVQKEIFSSTLNPEVRIAKWVEYLSKTDTIFEVKSDGKTILHELLFSDEKYIEESFYTIVENMKKHPTKCAPIIDAQFSIIKAITENNHHQVMADYFNEAMEIIQHKQQNNNINT</sequence>
<gene>
    <name evidence="2" type="ORF">ILUMI_08663</name>
</gene>
<comment type="caution">
    <text evidence="2">The sequence shown here is derived from an EMBL/GenBank/DDBJ whole genome shotgun (WGS) entry which is preliminary data.</text>
</comment>
<keyword evidence="3" id="KW-1185">Reference proteome</keyword>
<feature type="region of interest" description="Disordered" evidence="1">
    <location>
        <begin position="293"/>
        <end position="313"/>
    </location>
</feature>
<feature type="region of interest" description="Disordered" evidence="1">
    <location>
        <begin position="62"/>
        <end position="82"/>
    </location>
</feature>
<dbReference type="OrthoDB" id="6775500at2759"/>